<evidence type="ECO:0000256" key="5">
    <source>
        <dbReference type="ARBA" id="ARBA00022490"/>
    </source>
</evidence>
<dbReference type="PANTHER" id="PTHR42930:SF3">
    <property type="entry name" value="PHOSPHATE-SPECIFIC TRANSPORT SYSTEM ACCESSORY PROTEIN PHOU"/>
    <property type="match status" value="1"/>
</dbReference>
<keyword evidence="6" id="KW-0592">Phosphate transport</keyword>
<accession>A0AAW3UUN7</accession>
<sequence>MNDGGSLPDGATATRRSRQPVPEIVINCIYCLYPLLIRTCTAAHRVAGKFVQGAQMSDKHLSSRFDFDLDLLLTRLLEMGGLVEAQIACAIETLNTFDLRLVEQVLQGEHRLNAMEIEIDEEVSNIIVRRQPTARDLRLLMAASKCITNLERAGDEARKIAKRTRRIAMGSSTPQAVNISEIKAAGKLAVDILRHALDAFARMDTVAAAQIVKDDEAIDNEFVAFMRRLITSMTQDPRTIATGFDYLSIAKAIERIGDHATNIAELVVYIVKGTDVRHAPRELIARC</sequence>
<dbReference type="SUPFAM" id="SSF109755">
    <property type="entry name" value="PhoU-like"/>
    <property type="match status" value="1"/>
</dbReference>
<comment type="similarity">
    <text evidence="2">Belongs to the PhoU family.</text>
</comment>
<dbReference type="AlphaFoldDB" id="A0AAW3UUN7"/>
<evidence type="ECO:0000256" key="3">
    <source>
        <dbReference type="ARBA" id="ARBA00011738"/>
    </source>
</evidence>
<reference evidence="10 11" key="1">
    <citation type="submission" date="2020-08" db="EMBL/GenBank/DDBJ databases">
        <title>Genomic Encyclopedia of Type Strains, Phase IV (KMG-V): Genome sequencing to study the core and pangenomes of soil and plant-associated prokaryotes.</title>
        <authorList>
            <person name="Whitman W."/>
        </authorList>
    </citation>
    <scope>NUCLEOTIDE SEQUENCE [LARGE SCALE GENOMIC DNA]</scope>
    <source>
        <strain evidence="10 11">SEMIA 4013</strain>
    </source>
</reference>
<feature type="domain" description="PhoU" evidence="9">
    <location>
        <begin position="185"/>
        <end position="267"/>
    </location>
</feature>
<dbReference type="InterPro" id="IPR026022">
    <property type="entry name" value="PhoU_dom"/>
</dbReference>
<evidence type="ECO:0000256" key="6">
    <source>
        <dbReference type="ARBA" id="ARBA00022592"/>
    </source>
</evidence>
<evidence type="ECO:0000256" key="1">
    <source>
        <dbReference type="ARBA" id="ARBA00004496"/>
    </source>
</evidence>
<dbReference type="GO" id="GO:0045936">
    <property type="term" value="P:negative regulation of phosphate metabolic process"/>
    <property type="evidence" value="ECO:0007669"/>
    <property type="project" value="InterPro"/>
</dbReference>
<dbReference type="InterPro" id="IPR038078">
    <property type="entry name" value="PhoU-like_sf"/>
</dbReference>
<comment type="subcellular location">
    <subcellularLocation>
        <location evidence="1">Cytoplasm</location>
    </subcellularLocation>
</comment>
<feature type="domain" description="PhoU" evidence="9">
    <location>
        <begin position="76"/>
        <end position="164"/>
    </location>
</feature>
<evidence type="ECO:0000313" key="11">
    <source>
        <dbReference type="Proteomes" id="UP000518681"/>
    </source>
</evidence>
<comment type="subunit">
    <text evidence="3">Homodimer.</text>
</comment>
<dbReference type="GO" id="GO:0030643">
    <property type="term" value="P:intracellular phosphate ion homeostasis"/>
    <property type="evidence" value="ECO:0007669"/>
    <property type="project" value="InterPro"/>
</dbReference>
<dbReference type="Pfam" id="PF01895">
    <property type="entry name" value="PhoU"/>
    <property type="match status" value="2"/>
</dbReference>
<evidence type="ECO:0000256" key="8">
    <source>
        <dbReference type="ARBA" id="ARBA00069911"/>
    </source>
</evidence>
<dbReference type="InterPro" id="IPR028366">
    <property type="entry name" value="PhoU"/>
</dbReference>
<evidence type="ECO:0000313" key="10">
    <source>
        <dbReference type="EMBL" id="MBB6201471.1"/>
    </source>
</evidence>
<dbReference type="EMBL" id="JACIIK010000004">
    <property type="protein sequence ID" value="MBB6201471.1"/>
    <property type="molecule type" value="Genomic_DNA"/>
</dbReference>
<proteinExistence type="inferred from homology"/>
<dbReference type="GO" id="GO:0005737">
    <property type="term" value="C:cytoplasm"/>
    <property type="evidence" value="ECO:0007669"/>
    <property type="project" value="UniProtKB-SubCell"/>
</dbReference>
<keyword evidence="4" id="KW-0813">Transport</keyword>
<dbReference type="PANTHER" id="PTHR42930">
    <property type="entry name" value="PHOSPHATE-SPECIFIC TRANSPORT SYSTEM ACCESSORY PROTEIN PHOU"/>
    <property type="match status" value="1"/>
</dbReference>
<evidence type="ECO:0000256" key="4">
    <source>
        <dbReference type="ARBA" id="ARBA00022448"/>
    </source>
</evidence>
<evidence type="ECO:0000259" key="9">
    <source>
        <dbReference type="Pfam" id="PF01895"/>
    </source>
</evidence>
<evidence type="ECO:0000256" key="2">
    <source>
        <dbReference type="ARBA" id="ARBA00008107"/>
    </source>
</evidence>
<gene>
    <name evidence="10" type="ORF">GGD69_002324</name>
</gene>
<keyword evidence="5" id="KW-0963">Cytoplasm</keyword>
<evidence type="ECO:0000256" key="7">
    <source>
        <dbReference type="ARBA" id="ARBA00056181"/>
    </source>
</evidence>
<organism evidence="10 11">
    <name type="scientific">Paraburkholderia fungorum</name>
    <dbReference type="NCBI Taxonomy" id="134537"/>
    <lineage>
        <taxon>Bacteria</taxon>
        <taxon>Pseudomonadati</taxon>
        <taxon>Pseudomonadota</taxon>
        <taxon>Betaproteobacteria</taxon>
        <taxon>Burkholderiales</taxon>
        <taxon>Burkholderiaceae</taxon>
        <taxon>Paraburkholderia</taxon>
    </lineage>
</organism>
<dbReference type="Gene3D" id="1.20.58.220">
    <property type="entry name" value="Phosphate transport system protein phou homolog 2, domain 2"/>
    <property type="match status" value="1"/>
</dbReference>
<dbReference type="NCBIfam" id="TIGR02135">
    <property type="entry name" value="phoU_full"/>
    <property type="match status" value="1"/>
</dbReference>
<dbReference type="Proteomes" id="UP000518681">
    <property type="component" value="Unassembled WGS sequence"/>
</dbReference>
<dbReference type="FunFam" id="1.20.58.220:FF:000004">
    <property type="entry name" value="Phosphate-specific transport system accessory protein PhoU"/>
    <property type="match status" value="1"/>
</dbReference>
<comment type="caution">
    <text evidence="10">The sequence shown here is derived from an EMBL/GenBank/DDBJ whole genome shotgun (WGS) entry which is preliminary data.</text>
</comment>
<comment type="function">
    <text evidence="7">Plays a role in the regulation of phosphate uptake.</text>
</comment>
<dbReference type="GO" id="GO:0006817">
    <property type="term" value="P:phosphate ion transport"/>
    <property type="evidence" value="ECO:0007669"/>
    <property type="project" value="UniProtKB-KW"/>
</dbReference>
<name>A0AAW3UUN7_9BURK</name>
<protein>
    <recommendedName>
        <fullName evidence="8">Phosphate-specific transport system accessory protein PhoU homolog</fullName>
    </recommendedName>
</protein>